<comment type="similarity">
    <text evidence="1 3">Belongs to the short-chain dehydrogenases/reductases (SDR) family.</text>
</comment>
<sequence length="239" mass="24773">MEIKNSIALVTGANRGLGRHFAAELLNRGAAKVYAAARNPSAVDLPGVVPIRLDITDPASVAEAAATASDVTLLVNNAGISTHARLSDGDLDDIRREMETHYFGTLGVSRAFAPKLAGNGGGAIVNVLSVLSWAHFPDYGGYSAAKAAELALTNVLRQELAPSGIDVTALHVGYMDTDMADYVDASNKVDPAGVAAAALDAVQARLPEVLADDASRRTRSALSGGLELLYPHLLASETA</sequence>
<dbReference type="InterPro" id="IPR002347">
    <property type="entry name" value="SDR_fam"/>
</dbReference>
<dbReference type="RefSeq" id="WP_141964022.1">
    <property type="nucleotide sequence ID" value="NZ_VFOZ01000003.1"/>
</dbReference>
<dbReference type="Pfam" id="PF00106">
    <property type="entry name" value="adh_short"/>
    <property type="match status" value="1"/>
</dbReference>
<dbReference type="PANTHER" id="PTHR44196">
    <property type="entry name" value="DEHYDROGENASE/REDUCTASE SDR FAMILY MEMBER 7B"/>
    <property type="match status" value="1"/>
</dbReference>
<keyword evidence="2" id="KW-0560">Oxidoreductase</keyword>
<gene>
    <name evidence="4" type="ORF">FB559_8802</name>
</gene>
<dbReference type="InterPro" id="IPR036291">
    <property type="entry name" value="NAD(P)-bd_dom_sf"/>
</dbReference>
<reference evidence="4 5" key="1">
    <citation type="submission" date="2019-06" db="EMBL/GenBank/DDBJ databases">
        <title>Sequencing the genomes of 1000 actinobacteria strains.</title>
        <authorList>
            <person name="Klenk H.-P."/>
        </authorList>
    </citation>
    <scope>NUCLEOTIDE SEQUENCE [LARGE SCALE GENOMIC DNA]</scope>
    <source>
        <strain evidence="4 5">DSM 102200</strain>
    </source>
</reference>
<dbReference type="GO" id="GO:0016020">
    <property type="term" value="C:membrane"/>
    <property type="evidence" value="ECO:0007669"/>
    <property type="project" value="TreeGrafter"/>
</dbReference>
<dbReference type="NCBIfam" id="NF006119">
    <property type="entry name" value="PRK08264.1-5"/>
    <property type="match status" value="1"/>
</dbReference>
<organism evidence="4 5">
    <name type="scientific">Actinoallomurus bryophytorum</name>
    <dbReference type="NCBI Taxonomy" id="1490222"/>
    <lineage>
        <taxon>Bacteria</taxon>
        <taxon>Bacillati</taxon>
        <taxon>Actinomycetota</taxon>
        <taxon>Actinomycetes</taxon>
        <taxon>Streptosporangiales</taxon>
        <taxon>Thermomonosporaceae</taxon>
        <taxon>Actinoallomurus</taxon>
    </lineage>
</organism>
<dbReference type="AlphaFoldDB" id="A0A543BTM0"/>
<evidence type="ECO:0000313" key="5">
    <source>
        <dbReference type="Proteomes" id="UP000316096"/>
    </source>
</evidence>
<evidence type="ECO:0000313" key="4">
    <source>
        <dbReference type="EMBL" id="TQL88183.1"/>
    </source>
</evidence>
<dbReference type="OrthoDB" id="3212478at2"/>
<dbReference type="PRINTS" id="PR00081">
    <property type="entry name" value="GDHRDH"/>
</dbReference>
<accession>A0A543BTM0</accession>
<name>A0A543BTM0_9ACTN</name>
<dbReference type="Gene3D" id="3.40.50.720">
    <property type="entry name" value="NAD(P)-binding Rossmann-like Domain"/>
    <property type="match status" value="1"/>
</dbReference>
<evidence type="ECO:0000256" key="1">
    <source>
        <dbReference type="ARBA" id="ARBA00006484"/>
    </source>
</evidence>
<dbReference type="SUPFAM" id="SSF51735">
    <property type="entry name" value="NAD(P)-binding Rossmann-fold domains"/>
    <property type="match status" value="1"/>
</dbReference>
<evidence type="ECO:0000256" key="2">
    <source>
        <dbReference type="ARBA" id="ARBA00023002"/>
    </source>
</evidence>
<dbReference type="PRINTS" id="PR00080">
    <property type="entry name" value="SDRFAMILY"/>
</dbReference>
<dbReference type="EMBL" id="VFOZ01000003">
    <property type="protein sequence ID" value="TQL88183.1"/>
    <property type="molecule type" value="Genomic_DNA"/>
</dbReference>
<keyword evidence="5" id="KW-1185">Reference proteome</keyword>
<protein>
    <submittedName>
        <fullName evidence="4">Short-subunit dehydrogenase</fullName>
    </submittedName>
</protein>
<dbReference type="GO" id="GO:0016491">
    <property type="term" value="F:oxidoreductase activity"/>
    <property type="evidence" value="ECO:0007669"/>
    <property type="project" value="UniProtKB-KW"/>
</dbReference>
<dbReference type="Proteomes" id="UP000316096">
    <property type="component" value="Unassembled WGS sequence"/>
</dbReference>
<proteinExistence type="inferred from homology"/>
<dbReference type="PANTHER" id="PTHR44196:SF1">
    <property type="entry name" value="DEHYDROGENASE_REDUCTASE SDR FAMILY MEMBER 7B"/>
    <property type="match status" value="1"/>
</dbReference>
<comment type="caution">
    <text evidence="4">The sequence shown here is derived from an EMBL/GenBank/DDBJ whole genome shotgun (WGS) entry which is preliminary data.</text>
</comment>
<evidence type="ECO:0000256" key="3">
    <source>
        <dbReference type="RuleBase" id="RU000363"/>
    </source>
</evidence>